<organism evidence="2 3">
    <name type="scientific">Rhamnusium bicolor</name>
    <dbReference type="NCBI Taxonomy" id="1586634"/>
    <lineage>
        <taxon>Eukaryota</taxon>
        <taxon>Metazoa</taxon>
        <taxon>Ecdysozoa</taxon>
        <taxon>Arthropoda</taxon>
        <taxon>Hexapoda</taxon>
        <taxon>Insecta</taxon>
        <taxon>Pterygota</taxon>
        <taxon>Neoptera</taxon>
        <taxon>Endopterygota</taxon>
        <taxon>Coleoptera</taxon>
        <taxon>Polyphaga</taxon>
        <taxon>Cucujiformia</taxon>
        <taxon>Chrysomeloidea</taxon>
        <taxon>Cerambycidae</taxon>
        <taxon>Lepturinae</taxon>
        <taxon>Rhagiini</taxon>
        <taxon>Rhamnusium</taxon>
    </lineage>
</organism>
<evidence type="ECO:0000313" key="2">
    <source>
        <dbReference type="EMBL" id="KAJ8967062.1"/>
    </source>
</evidence>
<name>A0AAV8ZN95_9CUCU</name>
<protein>
    <recommendedName>
        <fullName evidence="1">DDE-1 domain-containing protein</fullName>
    </recommendedName>
</protein>
<proteinExistence type="predicted"/>
<dbReference type="GO" id="GO:0003676">
    <property type="term" value="F:nucleic acid binding"/>
    <property type="evidence" value="ECO:0007669"/>
    <property type="project" value="InterPro"/>
</dbReference>
<dbReference type="InterPro" id="IPR004875">
    <property type="entry name" value="DDE_SF_endonuclease_dom"/>
</dbReference>
<keyword evidence="3" id="KW-1185">Reference proteome</keyword>
<gene>
    <name evidence="2" type="ORF">NQ314_003122</name>
</gene>
<dbReference type="EMBL" id="JANEYF010000903">
    <property type="protein sequence ID" value="KAJ8967062.1"/>
    <property type="molecule type" value="Genomic_DNA"/>
</dbReference>
<dbReference type="AlphaFoldDB" id="A0AAV8ZN95"/>
<dbReference type="Proteomes" id="UP001162156">
    <property type="component" value="Unassembled WGS sequence"/>
</dbReference>
<feature type="domain" description="DDE-1" evidence="1">
    <location>
        <begin position="16"/>
        <end position="79"/>
    </location>
</feature>
<evidence type="ECO:0000313" key="3">
    <source>
        <dbReference type="Proteomes" id="UP001162156"/>
    </source>
</evidence>
<sequence>MRWLLNLYDSWAIGGPVGTRYNWSKSGWFEATVFEDWFEFLLLPRLKKLEGTKVVIGDNLTSHLSVHVLDPCNKHQVKFML</sequence>
<reference evidence="2" key="1">
    <citation type="journal article" date="2023" name="Insect Mol. Biol.">
        <title>Genome sequencing provides insights into the evolution of gene families encoding plant cell wall-degrading enzymes in longhorned beetles.</title>
        <authorList>
            <person name="Shin N.R."/>
            <person name="Okamura Y."/>
            <person name="Kirsch R."/>
            <person name="Pauchet Y."/>
        </authorList>
    </citation>
    <scope>NUCLEOTIDE SEQUENCE</scope>
    <source>
        <strain evidence="2">RBIC_L_NR</strain>
    </source>
</reference>
<accession>A0AAV8ZN95</accession>
<comment type="caution">
    <text evidence="2">The sequence shown here is derived from an EMBL/GenBank/DDBJ whole genome shotgun (WGS) entry which is preliminary data.</text>
</comment>
<evidence type="ECO:0000259" key="1">
    <source>
        <dbReference type="Pfam" id="PF03184"/>
    </source>
</evidence>
<dbReference type="Pfam" id="PF03184">
    <property type="entry name" value="DDE_1"/>
    <property type="match status" value="1"/>
</dbReference>